<feature type="region of interest" description="Disordered" evidence="1">
    <location>
        <begin position="212"/>
        <end position="231"/>
    </location>
</feature>
<reference evidence="3" key="2">
    <citation type="journal article" date="2018" name="Plant J.">
        <title>The Sorghum bicolor reference genome: improved assembly, gene annotations, a transcriptome atlas, and signatures of genome organization.</title>
        <authorList>
            <person name="McCormick R.F."/>
            <person name="Truong S.K."/>
            <person name="Sreedasyam A."/>
            <person name="Jenkins J."/>
            <person name="Shu S."/>
            <person name="Sims D."/>
            <person name="Kennedy M."/>
            <person name="Amirebrahimi M."/>
            <person name="Weers B.D."/>
            <person name="McKinley B."/>
            <person name="Mattison A."/>
            <person name="Morishige D.T."/>
            <person name="Grimwood J."/>
            <person name="Schmutz J."/>
            <person name="Mullet J.E."/>
        </authorList>
    </citation>
    <scope>NUCLEOTIDE SEQUENCE [LARGE SCALE GENOMIC DNA]</scope>
    <source>
        <strain evidence="3">cv. BTx623</strain>
    </source>
</reference>
<dbReference type="InParanoid" id="A0A1B6Q4U9"/>
<dbReference type="Proteomes" id="UP000000768">
    <property type="component" value="Chromosome 3"/>
</dbReference>
<keyword evidence="3" id="KW-1185">Reference proteome</keyword>
<proteinExistence type="predicted"/>
<dbReference type="EMBL" id="CM000762">
    <property type="protein sequence ID" value="KXG32949.1"/>
    <property type="molecule type" value="Genomic_DNA"/>
</dbReference>
<name>A0A1B6Q4U9_SORBI</name>
<feature type="region of interest" description="Disordered" evidence="1">
    <location>
        <begin position="1"/>
        <end position="27"/>
    </location>
</feature>
<reference evidence="2 3" key="1">
    <citation type="journal article" date="2009" name="Nature">
        <title>The Sorghum bicolor genome and the diversification of grasses.</title>
        <authorList>
            <person name="Paterson A.H."/>
            <person name="Bowers J.E."/>
            <person name="Bruggmann R."/>
            <person name="Dubchak I."/>
            <person name="Grimwood J."/>
            <person name="Gundlach H."/>
            <person name="Haberer G."/>
            <person name="Hellsten U."/>
            <person name="Mitros T."/>
            <person name="Poliakov A."/>
            <person name="Schmutz J."/>
            <person name="Spannagl M."/>
            <person name="Tang H."/>
            <person name="Wang X."/>
            <person name="Wicker T."/>
            <person name="Bharti A.K."/>
            <person name="Chapman J."/>
            <person name="Feltus F.A."/>
            <person name="Gowik U."/>
            <person name="Grigoriev I.V."/>
            <person name="Lyons E."/>
            <person name="Maher C.A."/>
            <person name="Martis M."/>
            <person name="Narechania A."/>
            <person name="Otillar R.P."/>
            <person name="Penning B.W."/>
            <person name="Salamov A.A."/>
            <person name="Wang Y."/>
            <person name="Zhang L."/>
            <person name="Carpita N.C."/>
            <person name="Freeling M."/>
            <person name="Gingle A.R."/>
            <person name="Hash C.T."/>
            <person name="Keller B."/>
            <person name="Klein P."/>
            <person name="Kresovich S."/>
            <person name="McCann M.C."/>
            <person name="Ming R."/>
            <person name="Peterson D.G."/>
            <person name="Mehboob-ur-Rahman"/>
            <person name="Ware D."/>
            <person name="Westhoff P."/>
            <person name="Mayer K.F."/>
            <person name="Messing J."/>
            <person name="Rokhsar D.S."/>
        </authorList>
    </citation>
    <scope>NUCLEOTIDE SEQUENCE [LARGE SCALE GENOMIC DNA]</scope>
    <source>
        <strain evidence="3">cv. BTx623</strain>
    </source>
</reference>
<evidence type="ECO:0000313" key="3">
    <source>
        <dbReference type="Proteomes" id="UP000000768"/>
    </source>
</evidence>
<sequence length="259" mass="28355">MQIGAGKPPESHRIASHGRGSAYRQDSLSVRPVQAKISRSRPLPALPPHVVLRHSATTTSPPTTFRSSSSISFHVSGTALFCQCRVGLPFPLRQVKESQSHVHTSLFTHHTIIGCVWLLLLQIWRPARCLGRRDREKLDAMVGACLFKKLIFFGRLWQLRVRGPPFDLEDLVPRSATHWRAFVAGPAASGSRRGLQARRGAVQLGATVLPRRATPPSRRIRSSSAGQGGVPSHGGVGLCCRYRVGPAVPASPLLPCWQR</sequence>
<protein>
    <submittedName>
        <fullName evidence="2">Uncharacterized protein</fullName>
    </submittedName>
</protein>
<gene>
    <name evidence="2" type="ORF">SORBI_3003G231200</name>
</gene>
<dbReference type="Gramene" id="KXG32949">
    <property type="protein sequence ID" value="KXG32949"/>
    <property type="gene ID" value="SORBI_3003G231200"/>
</dbReference>
<evidence type="ECO:0000313" key="2">
    <source>
        <dbReference type="EMBL" id="KXG32949.1"/>
    </source>
</evidence>
<organism evidence="2 3">
    <name type="scientific">Sorghum bicolor</name>
    <name type="common">Sorghum</name>
    <name type="synonym">Sorghum vulgare</name>
    <dbReference type="NCBI Taxonomy" id="4558"/>
    <lineage>
        <taxon>Eukaryota</taxon>
        <taxon>Viridiplantae</taxon>
        <taxon>Streptophyta</taxon>
        <taxon>Embryophyta</taxon>
        <taxon>Tracheophyta</taxon>
        <taxon>Spermatophyta</taxon>
        <taxon>Magnoliopsida</taxon>
        <taxon>Liliopsida</taxon>
        <taxon>Poales</taxon>
        <taxon>Poaceae</taxon>
        <taxon>PACMAD clade</taxon>
        <taxon>Panicoideae</taxon>
        <taxon>Andropogonodae</taxon>
        <taxon>Andropogoneae</taxon>
        <taxon>Sorghinae</taxon>
        <taxon>Sorghum</taxon>
    </lineage>
</organism>
<accession>A0A1B6Q4U9</accession>
<evidence type="ECO:0000256" key="1">
    <source>
        <dbReference type="SAM" id="MobiDB-lite"/>
    </source>
</evidence>
<dbReference type="AlphaFoldDB" id="A0A1B6Q4U9"/>